<dbReference type="OrthoDB" id="9814460at2"/>
<protein>
    <submittedName>
        <fullName evidence="3">Peptidase M23</fullName>
    </submittedName>
</protein>
<gene>
    <name evidence="3" type="ordered locus">Slip_0700</name>
</gene>
<dbReference type="AlphaFoldDB" id="D7CL95"/>
<dbReference type="Gene3D" id="2.70.70.10">
    <property type="entry name" value="Glucose Permease (Domain IIA)"/>
    <property type="match status" value="1"/>
</dbReference>
<organism evidence="3 4">
    <name type="scientific">Syntrophothermus lipocalidus (strain DSM 12680 / TGB-C1)</name>
    <dbReference type="NCBI Taxonomy" id="643648"/>
    <lineage>
        <taxon>Bacteria</taxon>
        <taxon>Bacillati</taxon>
        <taxon>Bacillota</taxon>
        <taxon>Clostridia</taxon>
        <taxon>Eubacteriales</taxon>
        <taxon>Syntrophomonadaceae</taxon>
        <taxon>Syntrophothermus</taxon>
    </lineage>
</organism>
<sequence length="195" mass="22164">MLGSFRVRLLLVLLLLIGVLSILNFHSPAWYRVEPVLEYIMKDDYALNQKLWGWFKQSDLKDRLAPEPEPVSSTGVVQSPCTDGRIVRHFGWYWDSKTQKQEFSPGVVVKMPENSVIQAVLGGTVEEISPEEEDNREILINHGGDLISVYRGMKEVFVNIGDQVTSGQTLGKSQDEFEFELRNQDGPLNPEPLFQ</sequence>
<dbReference type="PANTHER" id="PTHR21666">
    <property type="entry name" value="PEPTIDASE-RELATED"/>
    <property type="match status" value="1"/>
</dbReference>
<dbReference type="Proteomes" id="UP000000378">
    <property type="component" value="Chromosome"/>
</dbReference>
<feature type="domain" description="M23ase beta-sheet core" evidence="2">
    <location>
        <begin position="103"/>
        <end position="189"/>
    </location>
</feature>
<name>D7CL95_SYNLT</name>
<evidence type="ECO:0000256" key="1">
    <source>
        <dbReference type="ARBA" id="ARBA00022729"/>
    </source>
</evidence>
<dbReference type="RefSeq" id="WP_013174882.1">
    <property type="nucleotide sequence ID" value="NC_014220.1"/>
</dbReference>
<keyword evidence="1" id="KW-0732">Signal</keyword>
<dbReference type="GO" id="GO:0004222">
    <property type="term" value="F:metalloendopeptidase activity"/>
    <property type="evidence" value="ECO:0007669"/>
    <property type="project" value="TreeGrafter"/>
</dbReference>
<dbReference type="InterPro" id="IPR011055">
    <property type="entry name" value="Dup_hybrid_motif"/>
</dbReference>
<dbReference type="SUPFAM" id="SSF51261">
    <property type="entry name" value="Duplicated hybrid motif"/>
    <property type="match status" value="1"/>
</dbReference>
<reference evidence="4" key="1">
    <citation type="journal article" date="2010" name="Stand. Genomic Sci.">
        <title>Complete genome sequence of Syntrophothermus lipocalidus type strain (TGB-C1T).</title>
        <authorList>
            <consortium name="US DOE Joint Genome Institute (JGI-PGF)"/>
            <person name="Djao O."/>
            <person name="Zhang X."/>
            <person name="Lucas S."/>
            <person name="Lapidus A."/>
            <person name="Glavina Del Rio T."/>
            <person name="Nolan M."/>
            <person name="Tice H."/>
            <person name="Cheng J."/>
            <person name="Han C."/>
            <person name="Tapia R."/>
            <person name="Goodwin L."/>
            <person name="Pitluck S."/>
            <person name="Liolios K."/>
            <person name="Ivanova N."/>
            <person name="Mavromatis K."/>
            <person name="Mikhailova N."/>
            <person name="Ovchinnikova G."/>
            <person name="Pati A."/>
            <person name="Brambilla E."/>
            <person name="Chen A."/>
            <person name="Palaniappan K."/>
            <person name="Land M."/>
            <person name="Hauser L."/>
            <person name="Chang Y."/>
            <person name="Jeffries C."/>
            <person name="Rohde M."/>
            <person name="Sikorski J."/>
            <person name="Spring S."/>
            <person name="Goker M."/>
            <person name="Detter J."/>
            <person name="Woyke T."/>
            <person name="Bristow J."/>
            <person name="Eisen J."/>
            <person name="Markowitz V."/>
            <person name="Hugenholtz P."/>
            <person name="Kyrpides N."/>
            <person name="Klenk H."/>
        </authorList>
    </citation>
    <scope>NUCLEOTIDE SEQUENCE [LARGE SCALE GENOMIC DNA]</scope>
    <source>
        <strain evidence="4">DSM 12680 / TGB-C1</strain>
    </source>
</reference>
<dbReference type="PANTHER" id="PTHR21666:SF289">
    <property type="entry name" value="L-ALA--D-GLU ENDOPEPTIDASE"/>
    <property type="match status" value="1"/>
</dbReference>
<reference evidence="3 4" key="2">
    <citation type="journal article" date="2010" name="Stand. Genomic Sci.">
        <title>Complete genome sequence of Syntrophothermus lipocalidus type strain (TGB-C1).</title>
        <authorList>
            <person name="Djao O.D."/>
            <person name="Zhang X."/>
            <person name="Lucas S."/>
            <person name="Lapidus A."/>
            <person name="Del Rio T.G."/>
            <person name="Nolan M."/>
            <person name="Tice H."/>
            <person name="Cheng J.F."/>
            <person name="Han C."/>
            <person name="Tapia R."/>
            <person name="Goodwin L."/>
            <person name="Pitluck S."/>
            <person name="Liolios K."/>
            <person name="Ivanova N."/>
            <person name="Mavromatis K."/>
            <person name="Mikhailova N."/>
            <person name="Ovchinnikova G."/>
            <person name="Pati A."/>
            <person name="Brambilla E."/>
            <person name="Chen A."/>
            <person name="Palaniappan K."/>
            <person name="Land M."/>
            <person name="Hauser L."/>
            <person name="Chang Y.J."/>
            <person name="Jeffries C.D."/>
            <person name="Rohde M."/>
            <person name="Sikorski J."/>
            <person name="Spring S."/>
            <person name="Goker M."/>
            <person name="Detter J.C."/>
            <person name="Woyke T."/>
            <person name="Bristow J."/>
            <person name="Eisen J.A."/>
            <person name="Markowitz V."/>
            <person name="Hugenholtz P."/>
            <person name="Kyrpides N.C."/>
            <person name="Klenk H.P."/>
        </authorList>
    </citation>
    <scope>NUCLEOTIDE SEQUENCE [LARGE SCALE GENOMIC DNA]</scope>
    <source>
        <strain evidence="4">DSM 12680 / TGB-C1</strain>
    </source>
</reference>
<dbReference type="Pfam" id="PF01551">
    <property type="entry name" value="Peptidase_M23"/>
    <property type="match status" value="1"/>
</dbReference>
<dbReference type="InterPro" id="IPR050570">
    <property type="entry name" value="Cell_wall_metabolism_enzyme"/>
</dbReference>
<keyword evidence="4" id="KW-1185">Reference proteome</keyword>
<evidence type="ECO:0000313" key="3">
    <source>
        <dbReference type="EMBL" id="ADI01480.1"/>
    </source>
</evidence>
<evidence type="ECO:0000259" key="2">
    <source>
        <dbReference type="Pfam" id="PF01551"/>
    </source>
</evidence>
<dbReference type="STRING" id="643648.Slip_0700"/>
<dbReference type="InterPro" id="IPR016047">
    <property type="entry name" value="M23ase_b-sheet_dom"/>
</dbReference>
<proteinExistence type="predicted"/>
<dbReference type="KEGG" id="slp:Slip_0700"/>
<evidence type="ECO:0000313" key="4">
    <source>
        <dbReference type="Proteomes" id="UP000000378"/>
    </source>
</evidence>
<dbReference type="eggNOG" id="COG4942">
    <property type="taxonomic scope" value="Bacteria"/>
</dbReference>
<dbReference type="HOGENOM" id="CLU_1420818_0_0_9"/>
<dbReference type="EMBL" id="CP002048">
    <property type="protein sequence ID" value="ADI01480.1"/>
    <property type="molecule type" value="Genomic_DNA"/>
</dbReference>
<dbReference type="CDD" id="cd12797">
    <property type="entry name" value="M23_peptidase"/>
    <property type="match status" value="1"/>
</dbReference>
<accession>D7CL95</accession>